<dbReference type="PROSITE" id="PS51085">
    <property type="entry name" value="2FE2S_FER_2"/>
    <property type="match status" value="1"/>
</dbReference>
<dbReference type="InterPro" id="IPR001041">
    <property type="entry name" value="2Fe-2S_ferredoxin-type"/>
</dbReference>
<gene>
    <name evidence="3" type="ORF">IT775_20090</name>
</gene>
<dbReference type="PROSITE" id="PS00197">
    <property type="entry name" value="2FE2S_FER_1"/>
    <property type="match status" value="1"/>
</dbReference>
<dbReference type="InterPro" id="IPR036010">
    <property type="entry name" value="2Fe-2S_ferredoxin-like_sf"/>
</dbReference>
<dbReference type="InterPro" id="IPR039261">
    <property type="entry name" value="FNR_nucleotide-bd"/>
</dbReference>
<dbReference type="EMBL" id="JADMKU010000030">
    <property type="protein sequence ID" value="MBR9653424.1"/>
    <property type="molecule type" value="Genomic_DNA"/>
</dbReference>
<organism evidence="3 4">
    <name type="scientific">Thalassovita aquimarina</name>
    <dbReference type="NCBI Taxonomy" id="2785917"/>
    <lineage>
        <taxon>Bacteria</taxon>
        <taxon>Pseudomonadati</taxon>
        <taxon>Pseudomonadota</taxon>
        <taxon>Alphaproteobacteria</taxon>
        <taxon>Rhodobacterales</taxon>
        <taxon>Roseobacteraceae</taxon>
        <taxon>Thalassovita</taxon>
    </lineage>
</organism>
<dbReference type="InterPro" id="IPR050415">
    <property type="entry name" value="MRET"/>
</dbReference>
<reference evidence="3 4" key="1">
    <citation type="journal article" date="2021" name="Arch. Microbiol.">
        <title>Thalassobius aquimarinus sp. nov., isolated from the Sea of Japan seashore.</title>
        <authorList>
            <person name="Kurilenko V.V."/>
            <person name="Romanenko L.A."/>
            <person name="Chernysheva N.Y."/>
            <person name="Velansky P.V."/>
            <person name="Tekutyeva L.A."/>
            <person name="Isaeva M.P."/>
            <person name="Mikhailov V.V."/>
        </authorList>
    </citation>
    <scope>NUCLEOTIDE SEQUENCE [LARGE SCALE GENOMIC DNA]</scope>
    <source>
        <strain evidence="3 4">KMM 8518</strain>
    </source>
</reference>
<keyword evidence="4" id="KW-1185">Reference proteome</keyword>
<dbReference type="Gene3D" id="2.40.30.10">
    <property type="entry name" value="Translation factors"/>
    <property type="match status" value="1"/>
</dbReference>
<feature type="domain" description="FAD-binding FR-type" evidence="2">
    <location>
        <begin position="110"/>
        <end position="208"/>
    </location>
</feature>
<dbReference type="SUPFAM" id="SSF52343">
    <property type="entry name" value="Ferredoxin reductase-like, C-terminal NADP-linked domain"/>
    <property type="match status" value="1"/>
</dbReference>
<evidence type="ECO:0000259" key="1">
    <source>
        <dbReference type="PROSITE" id="PS51085"/>
    </source>
</evidence>
<dbReference type="InterPro" id="IPR001433">
    <property type="entry name" value="OxRdtase_FAD/NAD-bd"/>
</dbReference>
<evidence type="ECO:0000313" key="4">
    <source>
        <dbReference type="Proteomes" id="UP001195941"/>
    </source>
</evidence>
<protein>
    <submittedName>
        <fullName evidence="3">2Fe-2S iron-sulfur cluster binding domain-containing protein</fullName>
    </submittedName>
</protein>
<feature type="domain" description="2Fe-2S ferredoxin-type" evidence="1">
    <location>
        <begin position="12"/>
        <end position="102"/>
    </location>
</feature>
<name>A0ABS5HWS9_9RHOB</name>
<dbReference type="InterPro" id="IPR008333">
    <property type="entry name" value="Cbr1-like_FAD-bd_dom"/>
</dbReference>
<dbReference type="CDD" id="cd00207">
    <property type="entry name" value="fer2"/>
    <property type="match status" value="1"/>
</dbReference>
<dbReference type="PANTHER" id="PTHR47354">
    <property type="entry name" value="NADH OXIDOREDUCTASE HCR"/>
    <property type="match status" value="1"/>
</dbReference>
<evidence type="ECO:0000259" key="2">
    <source>
        <dbReference type="PROSITE" id="PS51384"/>
    </source>
</evidence>
<dbReference type="Pfam" id="PF00111">
    <property type="entry name" value="Fer2"/>
    <property type="match status" value="1"/>
</dbReference>
<dbReference type="Gene3D" id="3.10.20.30">
    <property type="match status" value="1"/>
</dbReference>
<accession>A0ABS5HWS9</accession>
<dbReference type="RefSeq" id="WP_212703047.1">
    <property type="nucleotide sequence ID" value="NZ_JADMKU010000030.1"/>
</dbReference>
<dbReference type="Gene3D" id="3.40.50.80">
    <property type="entry name" value="Nucleotide-binding domain of ferredoxin-NADP reductase (FNR) module"/>
    <property type="match status" value="1"/>
</dbReference>
<dbReference type="PRINTS" id="PR00410">
    <property type="entry name" value="PHEHYDRXLASE"/>
</dbReference>
<dbReference type="Pfam" id="PF00970">
    <property type="entry name" value="FAD_binding_6"/>
    <property type="match status" value="1"/>
</dbReference>
<dbReference type="CDD" id="cd06189">
    <property type="entry name" value="flavin_oxioreductase"/>
    <property type="match status" value="1"/>
</dbReference>
<proteinExistence type="predicted"/>
<dbReference type="InterPro" id="IPR006058">
    <property type="entry name" value="2Fe2S_fd_BS"/>
</dbReference>
<dbReference type="InterPro" id="IPR017938">
    <property type="entry name" value="Riboflavin_synthase-like_b-brl"/>
</dbReference>
<evidence type="ECO:0000313" key="3">
    <source>
        <dbReference type="EMBL" id="MBR9653424.1"/>
    </source>
</evidence>
<dbReference type="SUPFAM" id="SSF54292">
    <property type="entry name" value="2Fe-2S ferredoxin-like"/>
    <property type="match status" value="1"/>
</dbReference>
<dbReference type="PROSITE" id="PS51384">
    <property type="entry name" value="FAD_FR"/>
    <property type="match status" value="1"/>
</dbReference>
<comment type="caution">
    <text evidence="3">The sequence shown here is derived from an EMBL/GenBank/DDBJ whole genome shotgun (WGS) entry which is preliminary data.</text>
</comment>
<dbReference type="InterPro" id="IPR017927">
    <property type="entry name" value="FAD-bd_FR_type"/>
</dbReference>
<dbReference type="Pfam" id="PF00175">
    <property type="entry name" value="NAD_binding_1"/>
    <property type="match status" value="1"/>
</dbReference>
<dbReference type="Proteomes" id="UP001195941">
    <property type="component" value="Unassembled WGS sequence"/>
</dbReference>
<dbReference type="SUPFAM" id="SSF63380">
    <property type="entry name" value="Riboflavin synthase domain-like"/>
    <property type="match status" value="1"/>
</dbReference>
<sequence>MLKRFSNSDPRHEVIVRPDGLALRVSEEQTILEAAFDQDVSFPHGCKIGQCGLCKSRLIEGEVLHRDHERSALTDAEKSEGLILPCMATPTRDLSLAPLHADRLRPKHPVRTLDAQVTALSDLTHDIKLLRLGLEDATLQFLPGQYVQLTLQDGTTRDYSLANMPGTSEPEFHIRRVPGGDFSETVHQTLAIGDKLRLKGPFGSAHLRTERTGPIIAIAGGSGLAPVKSIVDSALNLGMKQPIHVYFGGRETRDLYLLDHFRNLQRRHANLTFTPVLSGELQEASCRTGLVTDAVKQDFSDLAGWTAYAAGPPAMIEAAFSELTGANLAREHIYADIFFTPETETIVKSQQVTRCR</sequence>
<dbReference type="InterPro" id="IPR012675">
    <property type="entry name" value="Beta-grasp_dom_sf"/>
</dbReference>
<dbReference type="PANTHER" id="PTHR47354:SF5">
    <property type="entry name" value="PROTEIN RFBI"/>
    <property type="match status" value="1"/>
</dbReference>